<protein>
    <submittedName>
        <fullName evidence="5">Allophanate hydrolase</fullName>
    </submittedName>
</protein>
<gene>
    <name evidence="5" type="ORF">VFDL14_20030</name>
</gene>
<evidence type="ECO:0000256" key="3">
    <source>
        <dbReference type="ARBA" id="ARBA00022840"/>
    </source>
</evidence>
<evidence type="ECO:0000313" key="5">
    <source>
        <dbReference type="EMBL" id="KDN27193.1"/>
    </source>
</evidence>
<evidence type="ECO:0000256" key="2">
    <source>
        <dbReference type="ARBA" id="ARBA00022801"/>
    </source>
</evidence>
<feature type="domain" description="Carboxyltransferase" evidence="4">
    <location>
        <begin position="8"/>
        <end position="232"/>
    </location>
</feature>
<dbReference type="SMART" id="SM00796">
    <property type="entry name" value="AHS1"/>
    <property type="match status" value="1"/>
</dbReference>
<dbReference type="Proteomes" id="UP000027219">
    <property type="component" value="Unassembled WGS sequence"/>
</dbReference>
<dbReference type="Gene3D" id="3.30.1360.40">
    <property type="match status" value="1"/>
</dbReference>
<dbReference type="PANTHER" id="PTHR34698:SF2">
    <property type="entry name" value="5-OXOPROLINASE SUBUNIT B"/>
    <property type="match status" value="1"/>
</dbReference>
<keyword evidence="3" id="KW-0067">ATP-binding</keyword>
<dbReference type="GO" id="GO:0005524">
    <property type="term" value="F:ATP binding"/>
    <property type="evidence" value="ECO:0007669"/>
    <property type="project" value="UniProtKB-KW"/>
</dbReference>
<keyword evidence="2 5" id="KW-0378">Hydrolase</keyword>
<dbReference type="AlphaFoldDB" id="A0A066USQ9"/>
<proteinExistence type="predicted"/>
<reference evidence="5 6" key="1">
    <citation type="submission" date="2014-02" db="EMBL/GenBank/DDBJ databases">
        <title>Vibrio fortis Dalian14 Genome Sequencing.</title>
        <authorList>
            <person name="Wang Y."/>
            <person name="Song L."/>
            <person name="Liu G."/>
            <person name="Ding J."/>
        </authorList>
    </citation>
    <scope>NUCLEOTIDE SEQUENCE [LARGE SCALE GENOMIC DNA]</scope>
    <source>
        <strain evidence="5 6">Dalian14</strain>
    </source>
</reference>
<organism evidence="5 6">
    <name type="scientific">Vibrio fortis</name>
    <dbReference type="NCBI Taxonomy" id="212667"/>
    <lineage>
        <taxon>Bacteria</taxon>
        <taxon>Pseudomonadati</taxon>
        <taxon>Pseudomonadota</taxon>
        <taxon>Gammaproteobacteria</taxon>
        <taxon>Vibrionales</taxon>
        <taxon>Vibrionaceae</taxon>
        <taxon>Vibrio</taxon>
    </lineage>
</organism>
<sequence>MKKPTFNVAIEPIAECSVMITLDLDGETRSLTKSQQNLIDPIAIDAPIFIASIAQRIRQTFAPYLMNVTPAYNTILVDYLPYRLQESEFIGRLEQLISDIDISSLSSDQSKTILTIPTYYSKETALDLSRFEQQGISLEKLVELHTNTIYQVSAVGFMPGFAFLSDVAPELCMPRHETPRLSVPKGSVGIADRKTAIYPDQSPGGWNIIGRSPLQLFNSKVSVEHLNEATFFNVGDQVKFEAISRQDFLDVGGCLND</sequence>
<dbReference type="EMBL" id="JFFR01000027">
    <property type="protein sequence ID" value="KDN27193.1"/>
    <property type="molecule type" value="Genomic_DNA"/>
</dbReference>
<accession>A0A066USQ9</accession>
<dbReference type="RefSeq" id="WP_032552554.1">
    <property type="nucleotide sequence ID" value="NZ_JFFR01000027.1"/>
</dbReference>
<dbReference type="SUPFAM" id="SSF160467">
    <property type="entry name" value="PH0987 N-terminal domain-like"/>
    <property type="match status" value="1"/>
</dbReference>
<dbReference type="SUPFAM" id="SSF50891">
    <property type="entry name" value="Cyclophilin-like"/>
    <property type="match status" value="1"/>
</dbReference>
<dbReference type="Pfam" id="PF02682">
    <property type="entry name" value="CT_C_D"/>
    <property type="match status" value="1"/>
</dbReference>
<name>A0A066USQ9_9VIBR</name>
<dbReference type="STRING" id="212667.VFDL14_20030"/>
<keyword evidence="1" id="KW-0547">Nucleotide-binding</keyword>
<dbReference type="InterPro" id="IPR010016">
    <property type="entry name" value="PxpB"/>
</dbReference>
<evidence type="ECO:0000256" key="1">
    <source>
        <dbReference type="ARBA" id="ARBA00022741"/>
    </source>
</evidence>
<dbReference type="OrthoDB" id="9778567at2"/>
<dbReference type="InterPro" id="IPR029000">
    <property type="entry name" value="Cyclophilin-like_dom_sf"/>
</dbReference>
<dbReference type="Gene3D" id="2.40.100.10">
    <property type="entry name" value="Cyclophilin-like"/>
    <property type="match status" value="1"/>
</dbReference>
<dbReference type="InterPro" id="IPR003833">
    <property type="entry name" value="CT_C_D"/>
</dbReference>
<evidence type="ECO:0000259" key="4">
    <source>
        <dbReference type="SMART" id="SM00796"/>
    </source>
</evidence>
<comment type="caution">
    <text evidence="5">The sequence shown here is derived from an EMBL/GenBank/DDBJ whole genome shotgun (WGS) entry which is preliminary data.</text>
</comment>
<dbReference type="PANTHER" id="PTHR34698">
    <property type="entry name" value="5-OXOPROLINASE SUBUNIT B"/>
    <property type="match status" value="1"/>
</dbReference>
<keyword evidence="6" id="KW-1185">Reference proteome</keyword>
<dbReference type="GO" id="GO:0016787">
    <property type="term" value="F:hydrolase activity"/>
    <property type="evidence" value="ECO:0007669"/>
    <property type="project" value="UniProtKB-KW"/>
</dbReference>
<evidence type="ECO:0000313" key="6">
    <source>
        <dbReference type="Proteomes" id="UP000027219"/>
    </source>
</evidence>